<evidence type="ECO:0000256" key="8">
    <source>
        <dbReference type="ARBA" id="ARBA00048741"/>
    </source>
</evidence>
<feature type="binding site" evidence="10">
    <location>
        <position position="286"/>
    </location>
    <ligand>
        <name>ATP</name>
        <dbReference type="ChEBI" id="CHEBI:30616"/>
    </ligand>
</feature>
<evidence type="ECO:0000256" key="1">
    <source>
        <dbReference type="ARBA" id="ARBA00005187"/>
    </source>
</evidence>
<keyword evidence="6 9" id="KW-0061">Asparagine biosynthesis</keyword>
<dbReference type="GeneID" id="93338117"/>
<evidence type="ECO:0000256" key="3">
    <source>
        <dbReference type="ARBA" id="ARBA00012737"/>
    </source>
</evidence>
<dbReference type="EC" id="6.3.5.4" evidence="3"/>
<dbReference type="Proteomes" id="UP000190286">
    <property type="component" value="Unassembled WGS sequence"/>
</dbReference>
<accession>A0A1T4XCU3</accession>
<evidence type="ECO:0000256" key="9">
    <source>
        <dbReference type="PIRSR" id="PIRSR001589-1"/>
    </source>
</evidence>
<dbReference type="NCBIfam" id="TIGR01536">
    <property type="entry name" value="asn_synth_AEB"/>
    <property type="match status" value="1"/>
</dbReference>
<dbReference type="PIRSF" id="PIRSF001589">
    <property type="entry name" value="Asn_synthetase_glu-h"/>
    <property type="match status" value="1"/>
</dbReference>
<feature type="site" description="Important for beta-aspartyl-AMP intermediate formation" evidence="11">
    <location>
        <position position="365"/>
    </location>
</feature>
<comment type="similarity">
    <text evidence="2">Belongs to the asparagine synthetase family.</text>
</comment>
<dbReference type="OrthoDB" id="9763290at2"/>
<dbReference type="CDD" id="cd00712">
    <property type="entry name" value="AsnB"/>
    <property type="match status" value="1"/>
</dbReference>
<dbReference type="PROSITE" id="PS51278">
    <property type="entry name" value="GATASE_TYPE_2"/>
    <property type="match status" value="1"/>
</dbReference>
<dbReference type="RefSeq" id="WP_078784581.1">
    <property type="nucleotide sequence ID" value="NZ_FUYF01000008.1"/>
</dbReference>
<evidence type="ECO:0000256" key="2">
    <source>
        <dbReference type="ARBA" id="ARBA00005752"/>
    </source>
</evidence>
<evidence type="ECO:0000259" key="12">
    <source>
        <dbReference type="PROSITE" id="PS51278"/>
    </source>
</evidence>
<dbReference type="Pfam" id="PF00733">
    <property type="entry name" value="Asn_synthase"/>
    <property type="match status" value="1"/>
</dbReference>
<dbReference type="InterPro" id="IPR017932">
    <property type="entry name" value="GATase_2_dom"/>
</dbReference>
<evidence type="ECO:0000256" key="5">
    <source>
        <dbReference type="ARBA" id="ARBA00022840"/>
    </source>
</evidence>
<sequence>MCGFVGFTGLREQREAILHRMADRIIHRGPDMEGYHISGDDPRTAIALGFRRLSIIDLAAGKQPMYNEDGTVVCVFNGEIYNFMDLRTELQSKGHIFKTHCDTEVIIHGYEEYGTALAAKLRGMFAFVVWDTKTNEMYGARDIFGIKPFYYTQTDAGELLFGSEIKSLLEHPGFRREVNAEALRPYLTFQYSAMNETFFKGTYKLPPAHWFTYRDGKMQIERYWDVDFRHPTALSYEAAADEIDARVRESVAAHRISDVKLGAFLSGGVDSSYITACLMPDETFSVGFASPDGTHKFDETTEAGELSQKLGIKNYREMLTKEQCLDAFADIQYHMDEPQSNPSSVPLYFLCQLARQHVTVVLSGEGADEIYAGYEWYADTPLMQKYKHIPAPLRHLASDASQHLPYFKGHDFIIKGSGRPEDWFIGQAHVFEEKDAYDILKPKYRVGPTAREVAAPIYDRVKDLSELEKKQYLDLNLWLPGDILLKADKMSMAHSLELRVPYLDREVLREAQTYPDSYKLRGDTKAVLRTAANKTLPDAWANRTKKGFPVPIAKWLEDPAFSAKVRKSFTSDVAAEYFDQDKLVAMLADPKHERRKIWTAYTFLTWHEQFFEKFDA</sequence>
<dbReference type="InterPro" id="IPR006426">
    <property type="entry name" value="Asn_synth_AEB"/>
</dbReference>
<feature type="binding site" evidence="10">
    <location>
        <begin position="363"/>
        <end position="364"/>
    </location>
    <ligand>
        <name>ATP</name>
        <dbReference type="ChEBI" id="CHEBI:30616"/>
    </ligand>
</feature>
<dbReference type="InterPro" id="IPR001962">
    <property type="entry name" value="Asn_synthase"/>
</dbReference>
<dbReference type="Gene3D" id="3.40.50.620">
    <property type="entry name" value="HUPs"/>
    <property type="match status" value="1"/>
</dbReference>
<evidence type="ECO:0000313" key="13">
    <source>
        <dbReference type="EMBL" id="SKA86945.1"/>
    </source>
</evidence>
<dbReference type="EMBL" id="FUYF01000008">
    <property type="protein sequence ID" value="SKA86945.1"/>
    <property type="molecule type" value="Genomic_DNA"/>
</dbReference>
<evidence type="ECO:0000256" key="4">
    <source>
        <dbReference type="ARBA" id="ARBA00022741"/>
    </source>
</evidence>
<dbReference type="InterPro" id="IPR051786">
    <property type="entry name" value="ASN_synthetase/amidase"/>
</dbReference>
<dbReference type="Gene3D" id="3.60.20.10">
    <property type="entry name" value="Glutamine Phosphoribosylpyrophosphate, subunit 1, domain 1"/>
    <property type="match status" value="1"/>
</dbReference>
<comment type="catalytic activity">
    <reaction evidence="8">
        <text>L-aspartate + L-glutamine + ATP + H2O = L-asparagine + L-glutamate + AMP + diphosphate + H(+)</text>
        <dbReference type="Rhea" id="RHEA:12228"/>
        <dbReference type="ChEBI" id="CHEBI:15377"/>
        <dbReference type="ChEBI" id="CHEBI:15378"/>
        <dbReference type="ChEBI" id="CHEBI:29985"/>
        <dbReference type="ChEBI" id="CHEBI:29991"/>
        <dbReference type="ChEBI" id="CHEBI:30616"/>
        <dbReference type="ChEBI" id="CHEBI:33019"/>
        <dbReference type="ChEBI" id="CHEBI:58048"/>
        <dbReference type="ChEBI" id="CHEBI:58359"/>
        <dbReference type="ChEBI" id="CHEBI:456215"/>
        <dbReference type="EC" id="6.3.5.4"/>
    </reaction>
</comment>
<feature type="domain" description="Glutamine amidotransferase type-2" evidence="12">
    <location>
        <begin position="2"/>
        <end position="216"/>
    </location>
</feature>
<dbReference type="SUPFAM" id="SSF56235">
    <property type="entry name" value="N-terminal nucleophile aminohydrolases (Ntn hydrolases)"/>
    <property type="match status" value="1"/>
</dbReference>
<gene>
    <name evidence="13" type="ORF">SAMN02745178_01658</name>
</gene>
<dbReference type="SUPFAM" id="SSF52402">
    <property type="entry name" value="Adenine nucleotide alpha hydrolases-like"/>
    <property type="match status" value="1"/>
</dbReference>
<dbReference type="InterPro" id="IPR033738">
    <property type="entry name" value="AsnB_N"/>
</dbReference>
<keyword evidence="9" id="KW-0028">Amino-acid biosynthesis</keyword>
<keyword evidence="4 10" id="KW-0547">Nucleotide-binding</keyword>
<keyword evidence="14" id="KW-1185">Reference proteome</keyword>
<dbReference type="AlphaFoldDB" id="A0A1T4XCU3"/>
<keyword evidence="5 10" id="KW-0067">ATP-binding</keyword>
<dbReference type="PANTHER" id="PTHR43284:SF1">
    <property type="entry name" value="ASPARAGINE SYNTHETASE"/>
    <property type="match status" value="1"/>
</dbReference>
<dbReference type="InterPro" id="IPR014729">
    <property type="entry name" value="Rossmann-like_a/b/a_fold"/>
</dbReference>
<protein>
    <recommendedName>
        <fullName evidence="3">asparagine synthase (glutamine-hydrolyzing)</fullName>
        <ecNumber evidence="3">6.3.5.4</ecNumber>
    </recommendedName>
</protein>
<dbReference type="PANTHER" id="PTHR43284">
    <property type="entry name" value="ASPARAGINE SYNTHETASE (GLUTAMINE-HYDROLYZING)"/>
    <property type="match status" value="1"/>
</dbReference>
<dbReference type="Pfam" id="PF13537">
    <property type="entry name" value="GATase_7"/>
    <property type="match status" value="1"/>
</dbReference>
<dbReference type="GO" id="GO:0005524">
    <property type="term" value="F:ATP binding"/>
    <property type="evidence" value="ECO:0007669"/>
    <property type="project" value="UniProtKB-KW"/>
</dbReference>
<evidence type="ECO:0000313" key="14">
    <source>
        <dbReference type="Proteomes" id="UP000190286"/>
    </source>
</evidence>
<dbReference type="GO" id="GO:0005829">
    <property type="term" value="C:cytosol"/>
    <property type="evidence" value="ECO:0007669"/>
    <property type="project" value="TreeGrafter"/>
</dbReference>
<name>A0A1T4XCU3_9FIRM</name>
<comment type="pathway">
    <text evidence="1">Amino-acid biosynthesis; L-asparagine biosynthesis; L-asparagine from L-aspartate (L-Gln route): step 1/1.</text>
</comment>
<evidence type="ECO:0000256" key="6">
    <source>
        <dbReference type="ARBA" id="ARBA00022888"/>
    </source>
</evidence>
<dbReference type="GO" id="GO:0004066">
    <property type="term" value="F:asparagine synthase (glutamine-hydrolyzing) activity"/>
    <property type="evidence" value="ECO:0007669"/>
    <property type="project" value="UniProtKB-EC"/>
</dbReference>
<evidence type="ECO:0000256" key="7">
    <source>
        <dbReference type="ARBA" id="ARBA00022962"/>
    </source>
</evidence>
<dbReference type="STRING" id="745368.SAMN02745178_01658"/>
<dbReference type="GO" id="GO:0006529">
    <property type="term" value="P:asparagine biosynthetic process"/>
    <property type="evidence" value="ECO:0007669"/>
    <property type="project" value="UniProtKB-KW"/>
</dbReference>
<keyword evidence="7 9" id="KW-0315">Glutamine amidotransferase</keyword>
<organism evidence="13 14">
    <name type="scientific">Gemmiger formicilis</name>
    <dbReference type="NCBI Taxonomy" id="745368"/>
    <lineage>
        <taxon>Bacteria</taxon>
        <taxon>Bacillati</taxon>
        <taxon>Bacillota</taxon>
        <taxon>Clostridia</taxon>
        <taxon>Eubacteriales</taxon>
        <taxon>Gemmiger</taxon>
    </lineage>
</organism>
<proteinExistence type="inferred from homology"/>
<feature type="binding site" evidence="10">
    <location>
        <position position="102"/>
    </location>
    <ligand>
        <name>L-glutamine</name>
        <dbReference type="ChEBI" id="CHEBI:58359"/>
    </ligand>
</feature>
<reference evidence="13 14" key="1">
    <citation type="submission" date="2017-02" db="EMBL/GenBank/DDBJ databases">
        <authorList>
            <person name="Peterson S.W."/>
        </authorList>
    </citation>
    <scope>NUCLEOTIDE SEQUENCE [LARGE SCALE GENOMIC DNA]</scope>
    <source>
        <strain evidence="13 14">ATCC 27749</strain>
    </source>
</reference>
<evidence type="ECO:0000256" key="11">
    <source>
        <dbReference type="PIRSR" id="PIRSR001589-3"/>
    </source>
</evidence>
<feature type="active site" description="For GATase activity" evidence="9">
    <location>
        <position position="2"/>
    </location>
</feature>
<dbReference type="CDD" id="cd01991">
    <property type="entry name" value="Asn_synthase_B_C"/>
    <property type="match status" value="1"/>
</dbReference>
<evidence type="ECO:0000256" key="10">
    <source>
        <dbReference type="PIRSR" id="PIRSR001589-2"/>
    </source>
</evidence>
<dbReference type="InterPro" id="IPR029055">
    <property type="entry name" value="Ntn_hydrolases_N"/>
</dbReference>